<dbReference type="InterPro" id="IPR051795">
    <property type="entry name" value="Glycosyl_Hydrlase_43"/>
</dbReference>
<evidence type="ECO:0000256" key="4">
    <source>
        <dbReference type="RuleBase" id="RU361187"/>
    </source>
</evidence>
<keyword evidence="7" id="KW-1185">Reference proteome</keyword>
<keyword evidence="2 4" id="KW-0378">Hydrolase</keyword>
<dbReference type="EMBL" id="JAROCF010000001">
    <property type="protein sequence ID" value="MDN4613076.1"/>
    <property type="molecule type" value="Genomic_DNA"/>
</dbReference>
<dbReference type="PANTHER" id="PTHR42812">
    <property type="entry name" value="BETA-XYLOSIDASE"/>
    <property type="match status" value="1"/>
</dbReference>
<dbReference type="InterPro" id="IPR023296">
    <property type="entry name" value="Glyco_hydro_beta-prop_sf"/>
</dbReference>
<dbReference type="Proteomes" id="UP001174208">
    <property type="component" value="Unassembled WGS sequence"/>
</dbReference>
<evidence type="ECO:0000256" key="3">
    <source>
        <dbReference type="ARBA" id="ARBA00023295"/>
    </source>
</evidence>
<reference evidence="6" key="1">
    <citation type="submission" date="2023-06" db="EMBL/GenBank/DDBJ databases">
        <title>MT1 and MT2 Draft Genomes of Novel Species.</title>
        <authorList>
            <person name="Venkateswaran K."/>
        </authorList>
    </citation>
    <scope>NUCLEOTIDE SEQUENCE</scope>
    <source>
        <strain evidence="6">F6_8S_P_1B</strain>
    </source>
</reference>
<dbReference type="PROSITE" id="PS51257">
    <property type="entry name" value="PROKAR_LIPOPROTEIN"/>
    <property type="match status" value="1"/>
</dbReference>
<gene>
    <name evidence="6" type="ORF">P5G50_01315</name>
</gene>
<dbReference type="PANTHER" id="PTHR42812:SF5">
    <property type="entry name" value="ENDO-ARABINASE"/>
    <property type="match status" value="1"/>
</dbReference>
<keyword evidence="5" id="KW-0732">Signal</keyword>
<dbReference type="CDD" id="cd08999">
    <property type="entry name" value="GH43_ABN-like"/>
    <property type="match status" value="1"/>
</dbReference>
<protein>
    <submittedName>
        <fullName evidence="6">Glycoside hydrolase family 43 protein</fullName>
    </submittedName>
</protein>
<evidence type="ECO:0000256" key="1">
    <source>
        <dbReference type="ARBA" id="ARBA00009865"/>
    </source>
</evidence>
<dbReference type="Gene3D" id="2.115.10.20">
    <property type="entry name" value="Glycosyl hydrolase domain, family 43"/>
    <property type="match status" value="1"/>
</dbReference>
<keyword evidence="3 4" id="KW-0326">Glycosidase</keyword>
<dbReference type="InterPro" id="IPR006710">
    <property type="entry name" value="Glyco_hydro_43"/>
</dbReference>
<comment type="similarity">
    <text evidence="1 4">Belongs to the glycosyl hydrolase 43 family.</text>
</comment>
<comment type="caution">
    <text evidence="6">The sequence shown here is derived from an EMBL/GenBank/DDBJ whole genome shotgun (WGS) entry which is preliminary data.</text>
</comment>
<name>A0ABT8K6K5_9MICO</name>
<feature type="signal peptide" evidence="5">
    <location>
        <begin position="1"/>
        <end position="27"/>
    </location>
</feature>
<sequence length="330" mass="34510">MSRARAVVALGAAVLAVAALGGCSSGAAPEGAATDASTLAPFQIDDDFPDPGALVDGDTVYAYATNTPAVNVQVASSRDMKKWTVSDEDALPELPSWATPGKTWAPGPAKLADGRYALYFTAADTASRHQCIGVAFADSPTGPFTSTADKPLVCPVDEGGAIDASVFTDEDGSRHLVWKNDGNCCGFDTWLQLAPLSADGTSLTGDAVRLVKQTQEWEGNLVEAPVIVRHDDEYVLLYSANDYGGGSYATGVATATALTGPYTKEKKPLLSTEGTGGAYVGPGGADLVTFTGKDWMLFHSWDDAVVYRGMHAVPVTWKNGLPQPQLEGTR</sequence>
<evidence type="ECO:0000256" key="5">
    <source>
        <dbReference type="SAM" id="SignalP"/>
    </source>
</evidence>
<accession>A0ABT8K6K5</accession>
<dbReference type="GO" id="GO:0016787">
    <property type="term" value="F:hydrolase activity"/>
    <property type="evidence" value="ECO:0007669"/>
    <property type="project" value="UniProtKB-KW"/>
</dbReference>
<dbReference type="RefSeq" id="WP_301209889.1">
    <property type="nucleotide sequence ID" value="NZ_JAROCF010000001.1"/>
</dbReference>
<feature type="chain" id="PRO_5046744560" evidence="5">
    <location>
        <begin position="28"/>
        <end position="330"/>
    </location>
</feature>
<organism evidence="6 7">
    <name type="scientific">Leifsonia williamsii</name>
    <dbReference type="NCBI Taxonomy" id="3035919"/>
    <lineage>
        <taxon>Bacteria</taxon>
        <taxon>Bacillati</taxon>
        <taxon>Actinomycetota</taxon>
        <taxon>Actinomycetes</taxon>
        <taxon>Micrococcales</taxon>
        <taxon>Microbacteriaceae</taxon>
        <taxon>Leifsonia</taxon>
    </lineage>
</organism>
<proteinExistence type="inferred from homology"/>
<evidence type="ECO:0000256" key="2">
    <source>
        <dbReference type="ARBA" id="ARBA00022801"/>
    </source>
</evidence>
<dbReference type="SUPFAM" id="SSF75005">
    <property type="entry name" value="Arabinanase/levansucrase/invertase"/>
    <property type="match status" value="1"/>
</dbReference>
<evidence type="ECO:0000313" key="6">
    <source>
        <dbReference type="EMBL" id="MDN4613076.1"/>
    </source>
</evidence>
<dbReference type="Pfam" id="PF04616">
    <property type="entry name" value="Glyco_hydro_43"/>
    <property type="match status" value="1"/>
</dbReference>
<evidence type="ECO:0000313" key="7">
    <source>
        <dbReference type="Proteomes" id="UP001174208"/>
    </source>
</evidence>